<keyword evidence="3 6" id="KW-0032">Aminotransferase</keyword>
<dbReference type="InterPro" id="IPR004839">
    <property type="entry name" value="Aminotransferase_I/II_large"/>
</dbReference>
<dbReference type="PANTHER" id="PTHR46383">
    <property type="entry name" value="ASPARTATE AMINOTRANSFERASE"/>
    <property type="match status" value="1"/>
</dbReference>
<dbReference type="SUPFAM" id="SSF53383">
    <property type="entry name" value="PLP-dependent transferases"/>
    <property type="match status" value="1"/>
</dbReference>
<dbReference type="Pfam" id="PF00155">
    <property type="entry name" value="Aminotran_1_2"/>
    <property type="match status" value="1"/>
</dbReference>
<comment type="caution">
    <text evidence="8">The sequence shown here is derived from an EMBL/GenBank/DDBJ whole genome shotgun (WGS) entry which is preliminary data.</text>
</comment>
<evidence type="ECO:0000256" key="5">
    <source>
        <dbReference type="ARBA" id="ARBA00022898"/>
    </source>
</evidence>
<evidence type="ECO:0000256" key="6">
    <source>
        <dbReference type="RuleBase" id="RU000481"/>
    </source>
</evidence>
<keyword evidence="4 6" id="KW-0808">Transferase</keyword>
<dbReference type="InterPro" id="IPR015421">
    <property type="entry name" value="PyrdxlP-dep_Trfase_major"/>
</dbReference>
<proteinExistence type="inferred from homology"/>
<name>A0A4R2EF79_9BACT</name>
<evidence type="ECO:0000313" key="8">
    <source>
        <dbReference type="EMBL" id="TCN66765.1"/>
    </source>
</evidence>
<dbReference type="PROSITE" id="PS00105">
    <property type="entry name" value="AA_TRANSFER_CLASS_1"/>
    <property type="match status" value="1"/>
</dbReference>
<dbReference type="InterPro" id="IPR015424">
    <property type="entry name" value="PyrdxlP-dep_Trfase"/>
</dbReference>
<dbReference type="RefSeq" id="WP_131839453.1">
    <property type="nucleotide sequence ID" value="NZ_SLWB01000008.1"/>
</dbReference>
<evidence type="ECO:0000259" key="7">
    <source>
        <dbReference type="Pfam" id="PF00155"/>
    </source>
</evidence>
<dbReference type="Proteomes" id="UP000294830">
    <property type="component" value="Unassembled WGS sequence"/>
</dbReference>
<gene>
    <name evidence="8" type="ORF">CLV25_108104</name>
</gene>
<dbReference type="EC" id="2.6.1.-" evidence="6"/>
<dbReference type="PANTHER" id="PTHR46383:SF1">
    <property type="entry name" value="ASPARTATE AMINOTRANSFERASE"/>
    <property type="match status" value="1"/>
</dbReference>
<dbReference type="GO" id="GO:0008483">
    <property type="term" value="F:transaminase activity"/>
    <property type="evidence" value="ECO:0007669"/>
    <property type="project" value="UniProtKB-KW"/>
</dbReference>
<organism evidence="8 9">
    <name type="scientific">Acetobacteroides hydrogenigenes</name>
    <dbReference type="NCBI Taxonomy" id="979970"/>
    <lineage>
        <taxon>Bacteria</taxon>
        <taxon>Pseudomonadati</taxon>
        <taxon>Bacteroidota</taxon>
        <taxon>Bacteroidia</taxon>
        <taxon>Bacteroidales</taxon>
        <taxon>Rikenellaceae</taxon>
        <taxon>Acetobacteroides</taxon>
    </lineage>
</organism>
<accession>A0A4R2EF79</accession>
<keyword evidence="9" id="KW-1185">Reference proteome</keyword>
<dbReference type="Gene3D" id="3.40.640.10">
    <property type="entry name" value="Type I PLP-dependent aspartate aminotransferase-like (Major domain)"/>
    <property type="match status" value="1"/>
</dbReference>
<evidence type="ECO:0000313" key="9">
    <source>
        <dbReference type="Proteomes" id="UP000294830"/>
    </source>
</evidence>
<dbReference type="GO" id="GO:0006520">
    <property type="term" value="P:amino acid metabolic process"/>
    <property type="evidence" value="ECO:0007669"/>
    <property type="project" value="InterPro"/>
</dbReference>
<dbReference type="AlphaFoldDB" id="A0A4R2EF79"/>
<evidence type="ECO:0000256" key="2">
    <source>
        <dbReference type="ARBA" id="ARBA00007441"/>
    </source>
</evidence>
<comment type="similarity">
    <text evidence="2 6">Belongs to the class-I pyridoxal-phosphate-dependent aminotransferase family.</text>
</comment>
<dbReference type="InterPro" id="IPR004838">
    <property type="entry name" value="NHTrfase_class1_PyrdxlP-BS"/>
</dbReference>
<dbReference type="GO" id="GO:0030170">
    <property type="term" value="F:pyridoxal phosphate binding"/>
    <property type="evidence" value="ECO:0007669"/>
    <property type="project" value="InterPro"/>
</dbReference>
<dbReference type="OrthoDB" id="1112630at2"/>
<evidence type="ECO:0000256" key="3">
    <source>
        <dbReference type="ARBA" id="ARBA00022576"/>
    </source>
</evidence>
<comment type="cofactor">
    <cofactor evidence="1 6">
        <name>pyridoxal 5'-phosphate</name>
        <dbReference type="ChEBI" id="CHEBI:597326"/>
    </cofactor>
</comment>
<feature type="domain" description="Aminotransferase class I/classII large" evidence="7">
    <location>
        <begin position="55"/>
        <end position="364"/>
    </location>
</feature>
<reference evidence="8 9" key="1">
    <citation type="submission" date="2019-03" db="EMBL/GenBank/DDBJ databases">
        <title>Genomic Encyclopedia of Archaeal and Bacterial Type Strains, Phase II (KMG-II): from individual species to whole genera.</title>
        <authorList>
            <person name="Goeker M."/>
        </authorList>
    </citation>
    <scope>NUCLEOTIDE SEQUENCE [LARGE SCALE GENOMIC DNA]</scope>
    <source>
        <strain evidence="8 9">RL-C</strain>
    </source>
</reference>
<dbReference type="EMBL" id="SLWB01000008">
    <property type="protein sequence ID" value="TCN66765.1"/>
    <property type="molecule type" value="Genomic_DNA"/>
</dbReference>
<dbReference type="CDD" id="cd00609">
    <property type="entry name" value="AAT_like"/>
    <property type="match status" value="1"/>
</dbReference>
<evidence type="ECO:0000256" key="4">
    <source>
        <dbReference type="ARBA" id="ARBA00022679"/>
    </source>
</evidence>
<protein>
    <recommendedName>
        <fullName evidence="6">Aminotransferase</fullName>
        <ecNumber evidence="6">2.6.1.-</ecNumber>
    </recommendedName>
</protein>
<sequence length="373" mass="41953">MEVIVSGTEQCAIVEIGDLVRRLTQETGQEYLALNRGINAVVNIDLSEVVKSIDFNSPEIQIYPPTTGFPALKDAINKEYFGGKANPNQISITGGGMAAIDMAFQTVKVDKVFVPEIIWESYFMIMQMRGKQPGLYHSLSSLKGMIDELRGNAVLICDPSNPVGDKYDDEKLFELIKFLNDNDVVVFCDCPYRRIFKDADDSFYERLLPLENVVITESFSKSVGLSGIRLGFIHCNNPVFNKEILLRLLFATNGINGFAQQLVLRLLTTGEGKKAVAEFKQKTVEGITKNIAYLREKGFLAEEFYQESTPVGIFTILNMSYDELMKNRIASVSLRFFAKELENADKYARICVSVPHEKLKRFFEPLESLVASK</sequence>
<dbReference type="InterPro" id="IPR050596">
    <property type="entry name" value="AspAT/PAT-like"/>
</dbReference>
<evidence type="ECO:0000256" key="1">
    <source>
        <dbReference type="ARBA" id="ARBA00001933"/>
    </source>
</evidence>
<keyword evidence="5" id="KW-0663">Pyridoxal phosphate</keyword>